<feature type="region of interest" description="Disordered" evidence="1">
    <location>
        <begin position="78"/>
        <end position="182"/>
    </location>
</feature>
<keyword evidence="3" id="KW-1185">Reference proteome</keyword>
<evidence type="ECO:0000313" key="2">
    <source>
        <dbReference type="EMBL" id="PKI70472.1"/>
    </source>
</evidence>
<evidence type="ECO:0000313" key="3">
    <source>
        <dbReference type="Proteomes" id="UP000233551"/>
    </source>
</evidence>
<evidence type="ECO:0000256" key="1">
    <source>
        <dbReference type="SAM" id="MobiDB-lite"/>
    </source>
</evidence>
<dbReference type="EMBL" id="PGOL01000443">
    <property type="protein sequence ID" value="PKI70472.1"/>
    <property type="molecule type" value="Genomic_DNA"/>
</dbReference>
<accession>A0A2I0KPR1</accession>
<name>A0A2I0KPR1_PUNGR</name>
<feature type="compositionally biased region" description="Basic and acidic residues" evidence="1">
    <location>
        <begin position="137"/>
        <end position="155"/>
    </location>
</feature>
<proteinExistence type="predicted"/>
<comment type="caution">
    <text evidence="2">The sequence shown here is derived from an EMBL/GenBank/DDBJ whole genome shotgun (WGS) entry which is preliminary data.</text>
</comment>
<protein>
    <submittedName>
        <fullName evidence="2">Uncharacterized protein</fullName>
    </submittedName>
</protein>
<gene>
    <name evidence="2" type="ORF">CRG98_009142</name>
</gene>
<sequence length="369" mass="40292">MGERYQSSRRTQKGDVGSTDYIREARSSKGSEGQSKGKSKQTISPEATGAGTAALFITESPKGAQYGTLKIPLGAKVTNDTSESVPEASCLSRDTPDLSQTPFLIGLPGPDPLTRFPEGRFSGHKRLPANLRGTFIENRDHSDPRTPRDIRETLRKPRSQPTSLQKPLKPQPSPSPFVQPFSRPEPAKIIRKSPGIPIHPLGVQRARSYTVPWSELACRARSSQVATAAALGYPSLVASSRVLRLSRPLPRLLPSCIEASGRRLISRLESPSWSVGVTELTAMPPEGMAESSLVPHGCTGSSFAPKFIAPYTYLSLTVIKICRHNGKWPKSREERPHNLGCTKKDSRLSSMEEGREAPWSTGSRRPLIP</sequence>
<feature type="compositionally biased region" description="Basic and acidic residues" evidence="1">
    <location>
        <begin position="330"/>
        <end position="356"/>
    </location>
</feature>
<feature type="region of interest" description="Disordered" evidence="1">
    <location>
        <begin position="1"/>
        <end position="49"/>
    </location>
</feature>
<dbReference type="AlphaFoldDB" id="A0A2I0KPR1"/>
<reference evidence="2 3" key="1">
    <citation type="submission" date="2017-11" db="EMBL/GenBank/DDBJ databases">
        <title>De-novo sequencing of pomegranate (Punica granatum L.) genome.</title>
        <authorList>
            <person name="Akparov Z."/>
            <person name="Amiraslanov A."/>
            <person name="Hajiyeva S."/>
            <person name="Abbasov M."/>
            <person name="Kaur K."/>
            <person name="Hamwieh A."/>
            <person name="Solovyev V."/>
            <person name="Salamov A."/>
            <person name="Braich B."/>
            <person name="Kosarev P."/>
            <person name="Mahmoud A."/>
            <person name="Hajiyev E."/>
            <person name="Babayeva S."/>
            <person name="Izzatullayeva V."/>
            <person name="Mammadov A."/>
            <person name="Mammadov A."/>
            <person name="Sharifova S."/>
            <person name="Ojaghi J."/>
            <person name="Eynullazada K."/>
            <person name="Bayramov B."/>
            <person name="Abdulazimova A."/>
            <person name="Shahmuradov I."/>
        </authorList>
    </citation>
    <scope>NUCLEOTIDE SEQUENCE [LARGE SCALE GENOMIC DNA]</scope>
    <source>
        <strain evidence="3">cv. AG2017</strain>
        <tissue evidence="2">Leaf</tissue>
    </source>
</reference>
<feature type="region of interest" description="Disordered" evidence="1">
    <location>
        <begin position="328"/>
        <end position="369"/>
    </location>
</feature>
<dbReference type="Proteomes" id="UP000233551">
    <property type="component" value="Unassembled WGS sequence"/>
</dbReference>
<organism evidence="2 3">
    <name type="scientific">Punica granatum</name>
    <name type="common">Pomegranate</name>
    <dbReference type="NCBI Taxonomy" id="22663"/>
    <lineage>
        <taxon>Eukaryota</taxon>
        <taxon>Viridiplantae</taxon>
        <taxon>Streptophyta</taxon>
        <taxon>Embryophyta</taxon>
        <taxon>Tracheophyta</taxon>
        <taxon>Spermatophyta</taxon>
        <taxon>Magnoliopsida</taxon>
        <taxon>eudicotyledons</taxon>
        <taxon>Gunneridae</taxon>
        <taxon>Pentapetalae</taxon>
        <taxon>rosids</taxon>
        <taxon>malvids</taxon>
        <taxon>Myrtales</taxon>
        <taxon>Lythraceae</taxon>
        <taxon>Punica</taxon>
    </lineage>
</organism>